<evidence type="ECO:0000256" key="1">
    <source>
        <dbReference type="SAM" id="MobiDB-lite"/>
    </source>
</evidence>
<dbReference type="CDD" id="cd09917">
    <property type="entry name" value="F-box_SF"/>
    <property type="match status" value="1"/>
</dbReference>
<organism evidence="2 3">
    <name type="scientific">Oleoguttula mirabilis</name>
    <dbReference type="NCBI Taxonomy" id="1507867"/>
    <lineage>
        <taxon>Eukaryota</taxon>
        <taxon>Fungi</taxon>
        <taxon>Dikarya</taxon>
        <taxon>Ascomycota</taxon>
        <taxon>Pezizomycotina</taxon>
        <taxon>Dothideomycetes</taxon>
        <taxon>Dothideomycetidae</taxon>
        <taxon>Mycosphaerellales</taxon>
        <taxon>Teratosphaeriaceae</taxon>
        <taxon>Oleoguttula</taxon>
    </lineage>
</organism>
<feature type="region of interest" description="Disordered" evidence="1">
    <location>
        <begin position="1"/>
        <end position="20"/>
    </location>
</feature>
<gene>
    <name evidence="2" type="ORF">LTR36_004306</name>
</gene>
<dbReference type="SUPFAM" id="SSF81383">
    <property type="entry name" value="F-box domain"/>
    <property type="match status" value="1"/>
</dbReference>
<accession>A0AAV9JGE4</accession>
<evidence type="ECO:0000313" key="2">
    <source>
        <dbReference type="EMBL" id="KAK4544415.1"/>
    </source>
</evidence>
<dbReference type="AlphaFoldDB" id="A0AAV9JGE4"/>
<dbReference type="InterPro" id="IPR036047">
    <property type="entry name" value="F-box-like_dom_sf"/>
</dbReference>
<dbReference type="Proteomes" id="UP001324427">
    <property type="component" value="Unassembled WGS sequence"/>
</dbReference>
<dbReference type="EMBL" id="JAVFHQ010000025">
    <property type="protein sequence ID" value="KAK4544415.1"/>
    <property type="molecule type" value="Genomic_DNA"/>
</dbReference>
<comment type="caution">
    <text evidence="2">The sequence shown here is derived from an EMBL/GenBank/DDBJ whole genome shotgun (WGS) entry which is preliminary data.</text>
</comment>
<name>A0AAV9JGE4_9PEZI</name>
<keyword evidence="3" id="KW-1185">Reference proteome</keyword>
<protein>
    <recommendedName>
        <fullName evidence="4">F-box domain-containing protein</fullName>
    </recommendedName>
</protein>
<sequence length="219" mass="24252">METTTVVRDNIVTGRGSMESPGEVVTRTAELLEMILLKLDMRTLLRVQRVSSAFHGTIHTSPELRRKLWISPRKPSGDGADDPKATRMLNPLILDRRHKLLIKSLYLWQGTTPTTTPGTPKTSYVDIHYPSLKHALALRSGSWCEMIVVQPHHASIQWSLGYYDGGKLRQIGYRFTSGPPTLGVLLDALLEHFVPGYGRVEPAGEEGRVEEAAAAEDGA</sequence>
<proteinExistence type="predicted"/>
<evidence type="ECO:0008006" key="4">
    <source>
        <dbReference type="Google" id="ProtNLM"/>
    </source>
</evidence>
<evidence type="ECO:0000313" key="3">
    <source>
        <dbReference type="Proteomes" id="UP001324427"/>
    </source>
</evidence>
<reference evidence="2 3" key="1">
    <citation type="submission" date="2021-11" db="EMBL/GenBank/DDBJ databases">
        <title>Black yeast isolated from Biological Soil Crust.</title>
        <authorList>
            <person name="Kurbessoian T."/>
        </authorList>
    </citation>
    <scope>NUCLEOTIDE SEQUENCE [LARGE SCALE GENOMIC DNA]</scope>
    <source>
        <strain evidence="2 3">CCFEE 5522</strain>
    </source>
</reference>